<proteinExistence type="predicted"/>
<gene>
    <name evidence="1" type="ORF">FBU59_000011</name>
</gene>
<protein>
    <submittedName>
        <fullName evidence="1">Uncharacterized protein</fullName>
    </submittedName>
</protein>
<accession>A0ACC1JI60</accession>
<dbReference type="Proteomes" id="UP001150603">
    <property type="component" value="Unassembled WGS sequence"/>
</dbReference>
<dbReference type="EMBL" id="JANBPW010000002">
    <property type="protein sequence ID" value="KAJ1951607.1"/>
    <property type="molecule type" value="Genomic_DNA"/>
</dbReference>
<reference evidence="1" key="1">
    <citation type="submission" date="2022-07" db="EMBL/GenBank/DDBJ databases">
        <title>Phylogenomic reconstructions and comparative analyses of Kickxellomycotina fungi.</title>
        <authorList>
            <person name="Reynolds N.K."/>
            <person name="Stajich J.E."/>
            <person name="Barry K."/>
            <person name="Grigoriev I.V."/>
            <person name="Crous P."/>
            <person name="Smith M.E."/>
        </authorList>
    </citation>
    <scope>NUCLEOTIDE SEQUENCE</scope>
    <source>
        <strain evidence="1">NRRL 5244</strain>
    </source>
</reference>
<evidence type="ECO:0000313" key="2">
    <source>
        <dbReference type="Proteomes" id="UP001150603"/>
    </source>
</evidence>
<organism evidence="1 2">
    <name type="scientific">Linderina macrospora</name>
    <dbReference type="NCBI Taxonomy" id="4868"/>
    <lineage>
        <taxon>Eukaryota</taxon>
        <taxon>Fungi</taxon>
        <taxon>Fungi incertae sedis</taxon>
        <taxon>Zoopagomycota</taxon>
        <taxon>Kickxellomycotina</taxon>
        <taxon>Kickxellomycetes</taxon>
        <taxon>Kickxellales</taxon>
        <taxon>Kickxellaceae</taxon>
        <taxon>Linderina</taxon>
    </lineage>
</organism>
<name>A0ACC1JI60_9FUNG</name>
<comment type="caution">
    <text evidence="1">The sequence shown here is derived from an EMBL/GenBank/DDBJ whole genome shotgun (WGS) entry which is preliminary data.</text>
</comment>
<evidence type="ECO:0000313" key="1">
    <source>
        <dbReference type="EMBL" id="KAJ1951607.1"/>
    </source>
</evidence>
<sequence length="162" mass="17950">MTGYNRNYSDQSSRPKTNVYTDGASSNNGKSGARAGYGVFFDHNDPRNVSEPLQGPRQTNQRAELTAIRTALERTDGDVVIHTDSKYSIESVTNWSRNWENNGWKTSSGKPVQNQDLIQDILDLARNRNGTVEYNHVKGHSGHPGNDAADFLATQGAKMHDN</sequence>
<keyword evidence="2" id="KW-1185">Reference proteome</keyword>